<evidence type="ECO:0000256" key="1">
    <source>
        <dbReference type="SAM" id="Phobius"/>
    </source>
</evidence>
<dbReference type="AlphaFoldDB" id="A0A4U6CS29"/>
<dbReference type="Proteomes" id="UP000304900">
    <property type="component" value="Unassembled WGS sequence"/>
</dbReference>
<name>A0A4U6CS29_9BACT</name>
<dbReference type="RefSeq" id="WP_137343818.1">
    <property type="nucleotide sequence ID" value="NZ_SZVO01000020.1"/>
</dbReference>
<feature type="transmembrane region" description="Helical" evidence="1">
    <location>
        <begin position="33"/>
        <end position="52"/>
    </location>
</feature>
<sequence>MARWIIMFIIGLIFFAIGLYLRISGDIDDSKAFVTVGLYLTIVWLIDSSISLRKEIKKLKEELEKLKNNN</sequence>
<reference evidence="2 3" key="1">
    <citation type="submission" date="2019-05" db="EMBL/GenBank/DDBJ databases">
        <title>Dyadobacter AR-3-8 sp. nov., isolated from arctic soil.</title>
        <authorList>
            <person name="Chaudhary D.K."/>
        </authorList>
    </citation>
    <scope>NUCLEOTIDE SEQUENCE [LARGE SCALE GENOMIC DNA]</scope>
    <source>
        <strain evidence="2 3">AR-3-8</strain>
    </source>
</reference>
<feature type="transmembrane region" description="Helical" evidence="1">
    <location>
        <begin position="5"/>
        <end position="21"/>
    </location>
</feature>
<gene>
    <name evidence="2" type="ORF">FDK13_30570</name>
</gene>
<protein>
    <submittedName>
        <fullName evidence="2">Uncharacterized protein</fullName>
    </submittedName>
</protein>
<evidence type="ECO:0000313" key="2">
    <source>
        <dbReference type="EMBL" id="TKT87390.1"/>
    </source>
</evidence>
<evidence type="ECO:0000313" key="3">
    <source>
        <dbReference type="Proteomes" id="UP000304900"/>
    </source>
</evidence>
<organism evidence="2 3">
    <name type="scientific">Dyadobacter frigoris</name>
    <dbReference type="NCBI Taxonomy" id="2576211"/>
    <lineage>
        <taxon>Bacteria</taxon>
        <taxon>Pseudomonadati</taxon>
        <taxon>Bacteroidota</taxon>
        <taxon>Cytophagia</taxon>
        <taxon>Cytophagales</taxon>
        <taxon>Spirosomataceae</taxon>
        <taxon>Dyadobacter</taxon>
    </lineage>
</organism>
<proteinExistence type="predicted"/>
<accession>A0A4U6CS29</accession>
<keyword evidence="3" id="KW-1185">Reference proteome</keyword>
<dbReference type="EMBL" id="SZVO01000020">
    <property type="protein sequence ID" value="TKT87390.1"/>
    <property type="molecule type" value="Genomic_DNA"/>
</dbReference>
<keyword evidence="1" id="KW-1133">Transmembrane helix</keyword>
<keyword evidence="1" id="KW-0472">Membrane</keyword>
<comment type="caution">
    <text evidence="2">The sequence shown here is derived from an EMBL/GenBank/DDBJ whole genome shotgun (WGS) entry which is preliminary data.</text>
</comment>
<keyword evidence="1" id="KW-0812">Transmembrane</keyword>